<comment type="cofactor">
    <cofactor evidence="12">
        <name>Fe(2+)</name>
        <dbReference type="ChEBI" id="CHEBI:29033"/>
    </cofactor>
    <cofactor evidence="12">
        <name>Ni(2+)</name>
        <dbReference type="ChEBI" id="CHEBI:49786"/>
    </cofactor>
    <text evidence="12">Binds either 1 Fe or Ni cation per monomer. Iron-binding promotes an acireductone dioxygenase reaction producing 2-keto-4-methylthiobutyrate, while nickel-binding promotes an acireductone dioxygenase reaction producing 3-(methylsulfanyl)propanoate.</text>
</comment>
<comment type="subcellular location">
    <subcellularLocation>
        <location evidence="2">Cell membrane</location>
        <topology evidence="2">Peripheral membrane protein</topology>
        <orientation evidence="2">Cytoplasmic side</orientation>
    </subcellularLocation>
    <subcellularLocation>
        <location evidence="12">Cytoplasm</location>
    </subcellularLocation>
    <subcellularLocation>
        <location evidence="12">Nucleus</location>
    </subcellularLocation>
</comment>
<dbReference type="Gene3D" id="2.60.120.10">
    <property type="entry name" value="Jelly Rolls"/>
    <property type="match status" value="1"/>
</dbReference>
<keyword evidence="3 12" id="KW-0963">Cytoplasm</keyword>
<dbReference type="InParanoid" id="A0A1V9Y033"/>
<dbReference type="GO" id="GO:0005634">
    <property type="term" value="C:nucleus"/>
    <property type="evidence" value="ECO:0007669"/>
    <property type="project" value="UniProtKB-SubCell"/>
</dbReference>
<evidence type="ECO:0000256" key="1">
    <source>
        <dbReference type="ARBA" id="ARBA00000428"/>
    </source>
</evidence>
<dbReference type="PANTHER" id="PTHR23418">
    <property type="entry name" value="ACIREDUCTONE DIOXYGENASE"/>
    <property type="match status" value="1"/>
</dbReference>
<dbReference type="EC" id="1.13.11.54" evidence="12"/>
<keyword evidence="8 12" id="KW-0560">Oxidoreductase</keyword>
<keyword evidence="10 12" id="KW-0486">Methionine biosynthesis</keyword>
<evidence type="ECO:0000256" key="11">
    <source>
        <dbReference type="ARBA" id="ARBA00023242"/>
    </source>
</evidence>
<dbReference type="HAMAP" id="MF_03154">
    <property type="entry name" value="Salvage_MtnD_euk"/>
    <property type="match status" value="1"/>
</dbReference>
<dbReference type="GO" id="GO:0019509">
    <property type="term" value="P:L-methionine salvage from methylthioadenosine"/>
    <property type="evidence" value="ECO:0007669"/>
    <property type="project" value="UniProtKB-UniRule"/>
</dbReference>
<dbReference type="FunCoup" id="A0A1V9Y033">
    <property type="interactions" value="344"/>
</dbReference>
<evidence type="ECO:0000256" key="6">
    <source>
        <dbReference type="ARBA" id="ARBA00022723"/>
    </source>
</evidence>
<dbReference type="UniPathway" id="UPA00904">
    <property type="reaction ID" value="UER00878"/>
</dbReference>
<keyword evidence="9 12" id="KW-0408">Iron</keyword>
<keyword evidence="7 12" id="KW-0223">Dioxygenase</keyword>
<sequence length="191" mass="22355">MVRAYYMDNSDQDQRLPHELCPPEDVDLATLYKRTGVLYFKIDESDWSGPEPAGKLKKIREERSYTYEDVCDISKEKLGDTYDDKIKMFYKEHLHMDEEIRLIQEGSGYFDVRDSSDRWIRIRVEKGDLLIVPAGIYHRFTLDTANHITARRLFVGEPVWTPINRPADDNDARKTYLSNLHEKFSFGVGLA</sequence>
<dbReference type="InterPro" id="IPR004313">
    <property type="entry name" value="ARD"/>
</dbReference>
<keyword evidence="4 12" id="KW-0533">Nickel</keyword>
<dbReference type="PANTHER" id="PTHR23418:SF0">
    <property type="entry name" value="ACIREDUCTONE DIOXYGENASE"/>
    <property type="match status" value="1"/>
</dbReference>
<dbReference type="Proteomes" id="UP000192247">
    <property type="component" value="Unassembled WGS sequence"/>
</dbReference>
<feature type="binding site" evidence="12">
    <location>
        <position position="138"/>
    </location>
    <ligand>
        <name>Ni(2+)</name>
        <dbReference type="ChEBI" id="CHEBI:49786"/>
        <note>for nickel-dependent acireductone dioxygenase activity</note>
    </ligand>
</feature>
<evidence type="ECO:0000256" key="3">
    <source>
        <dbReference type="ARBA" id="ARBA00022490"/>
    </source>
</evidence>
<feature type="binding site" evidence="12">
    <location>
        <position position="93"/>
    </location>
    <ligand>
        <name>Ni(2+)</name>
        <dbReference type="ChEBI" id="CHEBI:49786"/>
        <note>for nickel-dependent acireductone dioxygenase activity</note>
    </ligand>
</feature>
<dbReference type="AlphaFoldDB" id="A0A1V9Y033"/>
<comment type="catalytic activity">
    <reaction evidence="12">
        <text>1,2-dihydroxy-5-(methylsulfanyl)pent-1-en-3-one + O2 = 3-(methylsulfanyl)propanoate + CO + formate + 2 H(+)</text>
        <dbReference type="Rhea" id="RHEA:14161"/>
        <dbReference type="ChEBI" id="CHEBI:15378"/>
        <dbReference type="ChEBI" id="CHEBI:15379"/>
        <dbReference type="ChEBI" id="CHEBI:15740"/>
        <dbReference type="ChEBI" id="CHEBI:17245"/>
        <dbReference type="ChEBI" id="CHEBI:49016"/>
        <dbReference type="ChEBI" id="CHEBI:49252"/>
        <dbReference type="EC" id="1.13.11.53"/>
    </reaction>
</comment>
<keyword evidence="6 12" id="KW-0479">Metal-binding</keyword>
<evidence type="ECO:0000256" key="2">
    <source>
        <dbReference type="ARBA" id="ARBA00004413"/>
    </source>
</evidence>
<dbReference type="GO" id="GO:0016151">
    <property type="term" value="F:nickel cation binding"/>
    <property type="evidence" value="ECO:0007669"/>
    <property type="project" value="UniProtKB-UniRule"/>
</dbReference>
<dbReference type="InterPro" id="IPR014710">
    <property type="entry name" value="RmlC-like_jellyroll"/>
</dbReference>
<feature type="binding site" evidence="12">
    <location>
        <position position="95"/>
    </location>
    <ligand>
        <name>Fe(2+)</name>
        <dbReference type="ChEBI" id="CHEBI:29033"/>
        <note>for iron-dependent acireductone dioxygenase activity</note>
    </ligand>
</feature>
<evidence type="ECO:0000256" key="5">
    <source>
        <dbReference type="ARBA" id="ARBA00022605"/>
    </source>
</evidence>
<comment type="catalytic activity">
    <reaction evidence="1 12">
        <text>1,2-dihydroxy-5-(methylsulfanyl)pent-1-en-3-one + O2 = 4-methylsulfanyl-2-oxobutanoate + formate + 2 H(+)</text>
        <dbReference type="Rhea" id="RHEA:24504"/>
        <dbReference type="ChEBI" id="CHEBI:15378"/>
        <dbReference type="ChEBI" id="CHEBI:15379"/>
        <dbReference type="ChEBI" id="CHEBI:15740"/>
        <dbReference type="ChEBI" id="CHEBI:16723"/>
        <dbReference type="ChEBI" id="CHEBI:49252"/>
        <dbReference type="EC" id="1.13.11.54"/>
    </reaction>
</comment>
<comment type="similarity">
    <text evidence="12">Belongs to the acireductone dioxygenase (ARD) family.</text>
</comment>
<comment type="function">
    <text evidence="12">Catalyzes 2 different reactions between oxygen and the acireductone 1,2-dihydroxy-3-keto-5-methylthiopentene (DHK-MTPene) depending upon the metal bound in the active site. Fe-containing acireductone dioxygenase (Fe-ARD) produces formate and 2-keto-4-methylthiobutyrate (KMTB), the alpha-ketoacid precursor of methionine in the methionine recycle pathway. Ni-containing acireductone dioxygenase (Ni-ARD) produces methylthiopropionate, carbon monoxide and formate, and does not lie on the methionine recycle pathway.</text>
</comment>
<evidence type="ECO:0000313" key="15">
    <source>
        <dbReference type="Proteomes" id="UP000192247"/>
    </source>
</evidence>
<feature type="binding site" evidence="12">
    <location>
        <position position="93"/>
    </location>
    <ligand>
        <name>Fe(2+)</name>
        <dbReference type="ChEBI" id="CHEBI:29033"/>
        <note>for iron-dependent acireductone dioxygenase activity</note>
    </ligand>
</feature>
<comment type="pathway">
    <text evidence="12">Amino-acid biosynthesis; L-methionine biosynthesis via salvage pathway; L-methionine from S-methyl-5-thio-alpha-D-ribose 1-phosphate: step 5/6.</text>
</comment>
<evidence type="ECO:0000256" key="4">
    <source>
        <dbReference type="ARBA" id="ARBA00022596"/>
    </source>
</evidence>
<dbReference type="SUPFAM" id="SSF51182">
    <property type="entry name" value="RmlC-like cupins"/>
    <property type="match status" value="1"/>
</dbReference>
<feature type="region of interest" description="Disordered" evidence="13">
    <location>
        <begin position="1"/>
        <end position="20"/>
    </location>
</feature>
<protein>
    <recommendedName>
        <fullName evidence="12">Acireductone dioxygenase</fullName>
    </recommendedName>
    <alternativeName>
        <fullName evidence="12">Acireductone dioxygenase (Fe(2+)-requiring)</fullName>
        <shortName evidence="12">ARD'</shortName>
        <shortName evidence="12">Fe-ARD</shortName>
        <ecNumber evidence="12">1.13.11.54</ecNumber>
    </alternativeName>
    <alternativeName>
        <fullName evidence="12">Acireductone dioxygenase (Ni(2+)-requiring)</fullName>
        <shortName evidence="12">ARD</shortName>
        <shortName evidence="12">Ni-ARD</shortName>
        <ecNumber evidence="12">1.13.11.53</ecNumber>
    </alternativeName>
</protein>
<evidence type="ECO:0000256" key="12">
    <source>
        <dbReference type="HAMAP-Rule" id="MF_03154"/>
    </source>
</evidence>
<feature type="binding site" evidence="12">
    <location>
        <position position="95"/>
    </location>
    <ligand>
        <name>Ni(2+)</name>
        <dbReference type="ChEBI" id="CHEBI:49786"/>
        <note>for nickel-dependent acireductone dioxygenase activity</note>
    </ligand>
</feature>
<dbReference type="OrthoDB" id="1867259at2759"/>
<dbReference type="InterPro" id="IPR027496">
    <property type="entry name" value="ARD_euk"/>
</dbReference>
<evidence type="ECO:0000256" key="9">
    <source>
        <dbReference type="ARBA" id="ARBA00023004"/>
    </source>
</evidence>
<accession>A0A1V9Y033</accession>
<dbReference type="GO" id="GO:0005737">
    <property type="term" value="C:cytoplasm"/>
    <property type="evidence" value="ECO:0007669"/>
    <property type="project" value="UniProtKB-SubCell"/>
</dbReference>
<feature type="binding site" evidence="12">
    <location>
        <position position="99"/>
    </location>
    <ligand>
        <name>Fe(2+)</name>
        <dbReference type="ChEBI" id="CHEBI:29033"/>
        <note>for iron-dependent acireductone dioxygenase activity</note>
    </ligand>
</feature>
<evidence type="ECO:0000256" key="10">
    <source>
        <dbReference type="ARBA" id="ARBA00023167"/>
    </source>
</evidence>
<evidence type="ECO:0000256" key="7">
    <source>
        <dbReference type="ARBA" id="ARBA00022964"/>
    </source>
</evidence>
<dbReference type="STRING" id="418985.A0A1V9Y033"/>
<dbReference type="FunFam" id="2.60.120.10:FF:000031">
    <property type="entry name" value="1,2-dihydroxy-3-keto-5-methylthiopentene dioxygenase"/>
    <property type="match status" value="1"/>
</dbReference>
<dbReference type="GO" id="GO:0010309">
    <property type="term" value="F:acireductone dioxygenase [iron(II)-requiring] activity"/>
    <property type="evidence" value="ECO:0007669"/>
    <property type="project" value="UniProtKB-UniRule"/>
</dbReference>
<organism evidence="14 15">
    <name type="scientific">Tropilaelaps mercedesae</name>
    <dbReference type="NCBI Taxonomy" id="418985"/>
    <lineage>
        <taxon>Eukaryota</taxon>
        <taxon>Metazoa</taxon>
        <taxon>Ecdysozoa</taxon>
        <taxon>Arthropoda</taxon>
        <taxon>Chelicerata</taxon>
        <taxon>Arachnida</taxon>
        <taxon>Acari</taxon>
        <taxon>Parasitiformes</taxon>
        <taxon>Mesostigmata</taxon>
        <taxon>Gamasina</taxon>
        <taxon>Dermanyssoidea</taxon>
        <taxon>Laelapidae</taxon>
        <taxon>Tropilaelaps</taxon>
    </lineage>
</organism>
<dbReference type="EC" id="1.13.11.53" evidence="12"/>
<proteinExistence type="inferred from homology"/>
<feature type="binding site" evidence="12">
    <location>
        <position position="99"/>
    </location>
    <ligand>
        <name>Ni(2+)</name>
        <dbReference type="ChEBI" id="CHEBI:49786"/>
        <note>for nickel-dependent acireductone dioxygenase activity</note>
    </ligand>
</feature>
<name>A0A1V9Y033_9ACAR</name>
<dbReference type="GO" id="GO:0005886">
    <property type="term" value="C:plasma membrane"/>
    <property type="evidence" value="ECO:0007669"/>
    <property type="project" value="UniProtKB-SubCell"/>
</dbReference>
<keyword evidence="15" id="KW-1185">Reference proteome</keyword>
<evidence type="ECO:0000256" key="8">
    <source>
        <dbReference type="ARBA" id="ARBA00023002"/>
    </source>
</evidence>
<evidence type="ECO:0000313" key="14">
    <source>
        <dbReference type="EMBL" id="OQR79079.1"/>
    </source>
</evidence>
<keyword evidence="11 12" id="KW-0539">Nucleus</keyword>
<evidence type="ECO:0000256" key="13">
    <source>
        <dbReference type="SAM" id="MobiDB-lite"/>
    </source>
</evidence>
<comment type="caution">
    <text evidence="14">The sequence shown here is derived from an EMBL/GenBank/DDBJ whole genome shotgun (WGS) entry which is preliminary data.</text>
</comment>
<dbReference type="GO" id="GO:0005506">
    <property type="term" value="F:iron ion binding"/>
    <property type="evidence" value="ECO:0007669"/>
    <property type="project" value="UniProtKB-UniRule"/>
</dbReference>
<feature type="binding site" evidence="12">
    <location>
        <position position="138"/>
    </location>
    <ligand>
        <name>Fe(2+)</name>
        <dbReference type="ChEBI" id="CHEBI:29033"/>
        <note>for iron-dependent acireductone dioxygenase activity</note>
    </ligand>
</feature>
<dbReference type="GO" id="GO:0010308">
    <property type="term" value="F:acireductone dioxygenase (Ni2+-requiring) activity"/>
    <property type="evidence" value="ECO:0007669"/>
    <property type="project" value="UniProtKB-UniRule"/>
</dbReference>
<gene>
    <name evidence="14" type="ORF">BIW11_05983</name>
</gene>
<dbReference type="CDD" id="cd02232">
    <property type="entry name" value="cupin_ARD"/>
    <property type="match status" value="1"/>
</dbReference>
<dbReference type="EMBL" id="MNPL01001505">
    <property type="protein sequence ID" value="OQR79079.1"/>
    <property type="molecule type" value="Genomic_DNA"/>
</dbReference>
<dbReference type="InterPro" id="IPR011051">
    <property type="entry name" value="RmlC_Cupin_sf"/>
</dbReference>
<dbReference type="Pfam" id="PF03079">
    <property type="entry name" value="ARD"/>
    <property type="match status" value="1"/>
</dbReference>
<reference evidence="14 15" key="1">
    <citation type="journal article" date="2017" name="Gigascience">
        <title>Draft genome of the honey bee ectoparasitic mite, Tropilaelaps mercedesae, is shaped by the parasitic life history.</title>
        <authorList>
            <person name="Dong X."/>
            <person name="Armstrong S.D."/>
            <person name="Xia D."/>
            <person name="Makepeace B.L."/>
            <person name="Darby A.C."/>
            <person name="Kadowaki T."/>
        </authorList>
    </citation>
    <scope>NUCLEOTIDE SEQUENCE [LARGE SCALE GENOMIC DNA]</scope>
    <source>
        <strain evidence="14">Wuxi-XJTLU</strain>
    </source>
</reference>
<keyword evidence="5 12" id="KW-0028">Amino-acid biosynthesis</keyword>